<comment type="caution">
    <text evidence="1">The sequence shown here is derived from an EMBL/GenBank/DDBJ whole genome shotgun (WGS) entry which is preliminary data.</text>
</comment>
<name>A0ABS0AMJ3_9GAMM</name>
<keyword evidence="2" id="KW-1185">Reference proteome</keyword>
<dbReference type="EMBL" id="ARXX01000006">
    <property type="protein sequence ID" value="MBF5055362.1"/>
    <property type="molecule type" value="Genomic_DNA"/>
</dbReference>
<protein>
    <recommendedName>
        <fullName evidence="3">Flp pilus-assembly TadG-like N-terminal domain-containing protein</fullName>
    </recommendedName>
</protein>
<evidence type="ECO:0000313" key="2">
    <source>
        <dbReference type="Proteomes" id="UP000662703"/>
    </source>
</evidence>
<dbReference type="RefSeq" id="WP_194864168.1">
    <property type="nucleotide sequence ID" value="NZ_ARXX01000006.1"/>
</dbReference>
<evidence type="ECO:0000313" key="1">
    <source>
        <dbReference type="EMBL" id="MBF5055362.1"/>
    </source>
</evidence>
<sequence>MRRQKGALMVVTPLLMVLIVMLGVMALDGARLMSLQKELQSQANAAATAAAGGVQACGGAGQAAMLNAATVAAKAQGFDEAASSMAVRTGVVEADGEKVLSFKPEDNYLLTNGVSVHIERQEPISRLLPESVFGTVNLSADAAARKEVYATFYTESFTAQLSTAGSPLLEPIFQYVLGDNQLNLRALSLEQLAATVGDLEDIVGYIAEETHLGLDEVLGSEVPAYVVVGALKAVDGLAYDAAGLLDDIIATPGIDTNVKLQDVVGVLGESAVDSGAKVPLLEVVSSLIFNLAQQPPLNGVIELNLDGLTGALGLDENIKLELALEIENTPKPVVAPARMMEGEDGLEWMGTVTGADIRLRLDILLDLGGAAFTPLRLRVPIELSTGATRAKLVGARCAAGTQNEVGFDFEVERSALTLSTMKGDGYNGIEVLLLGAEEPPDDICFPAIADWACPVEREGVNWNYKYSGLLGEDYGDCCYPPIEACGRGLLDVQIDSSPVTGRSVVSTPLYFDDLPLNQFDAQTKEVRGDTGDVLASSVNGLLEGIEVTHASLACLPLGDALNFTLDVLRPAINGVLEPLSQYLIGPLLQTLGVDLATAQVHVIAADQPAVELLEYCGPDGC</sequence>
<organism evidence="1 2">
    <name type="scientific">Alloalcanivorax profundimaris</name>
    <dbReference type="NCBI Taxonomy" id="2735259"/>
    <lineage>
        <taxon>Bacteria</taxon>
        <taxon>Pseudomonadati</taxon>
        <taxon>Pseudomonadota</taxon>
        <taxon>Gammaproteobacteria</taxon>
        <taxon>Oceanospirillales</taxon>
        <taxon>Alcanivoracaceae</taxon>
        <taxon>Alloalcanivorax</taxon>
    </lineage>
</organism>
<dbReference type="Proteomes" id="UP000662703">
    <property type="component" value="Unassembled WGS sequence"/>
</dbReference>
<accession>A0ABS0AMJ3</accession>
<gene>
    <name evidence="1" type="ORF">Y5W_00656</name>
</gene>
<evidence type="ECO:0008006" key="3">
    <source>
        <dbReference type="Google" id="ProtNLM"/>
    </source>
</evidence>
<proteinExistence type="predicted"/>
<reference evidence="1 2" key="1">
    <citation type="submission" date="2012-09" db="EMBL/GenBank/DDBJ databases">
        <title>Genome Sequence of alkane-degrading Bacterium Alcanivorax sp. 521-1.</title>
        <authorList>
            <person name="Lai Q."/>
            <person name="Shao Z."/>
        </authorList>
    </citation>
    <scope>NUCLEOTIDE SEQUENCE [LARGE SCALE GENOMIC DNA]</scope>
    <source>
        <strain evidence="1 2">521-1</strain>
    </source>
</reference>